<feature type="domain" description="SMP-30/Gluconolactonase/LRE-like region" evidence="2">
    <location>
        <begin position="19"/>
        <end position="257"/>
    </location>
</feature>
<name>A0ABT6L3Y8_9MYCO</name>
<accession>A0ABT6L3Y8</accession>
<dbReference type="Pfam" id="PF08450">
    <property type="entry name" value="SGL"/>
    <property type="match status" value="1"/>
</dbReference>
<evidence type="ECO:0000313" key="4">
    <source>
        <dbReference type="Proteomes" id="UP001160130"/>
    </source>
</evidence>
<dbReference type="Gene3D" id="2.120.10.30">
    <property type="entry name" value="TolB, C-terminal domain"/>
    <property type="match status" value="1"/>
</dbReference>
<keyword evidence="4" id="KW-1185">Reference proteome</keyword>
<dbReference type="RefSeq" id="WP_280833923.1">
    <property type="nucleotide sequence ID" value="NZ_JARXVE010000006.1"/>
</dbReference>
<comment type="caution">
    <text evidence="3">The sequence shown here is derived from an EMBL/GenBank/DDBJ whole genome shotgun (WGS) entry which is preliminary data.</text>
</comment>
<dbReference type="PANTHER" id="PTHR10907:SF47">
    <property type="entry name" value="REGUCALCIN"/>
    <property type="match status" value="1"/>
</dbReference>
<reference evidence="3 4" key="1">
    <citation type="submission" date="2023-04" db="EMBL/GenBank/DDBJ databases">
        <title>Forest soil microbial communities from Buena Vista Peninsula, Colon Province, Panama.</title>
        <authorList>
            <person name="Bouskill N."/>
        </authorList>
    </citation>
    <scope>NUCLEOTIDE SEQUENCE [LARGE SCALE GENOMIC DNA]</scope>
    <source>
        <strain evidence="3 4">AC80</strain>
    </source>
</reference>
<dbReference type="InterPro" id="IPR013658">
    <property type="entry name" value="SGL"/>
</dbReference>
<evidence type="ECO:0000313" key="3">
    <source>
        <dbReference type="EMBL" id="MDH6197326.1"/>
    </source>
</evidence>
<protein>
    <submittedName>
        <fullName evidence="3">Sugar lactone lactonase YvrE</fullName>
    </submittedName>
</protein>
<dbReference type="InterPro" id="IPR011042">
    <property type="entry name" value="6-blade_b-propeller_TolB-like"/>
</dbReference>
<dbReference type="SUPFAM" id="SSF63829">
    <property type="entry name" value="Calcium-dependent phosphotriesterase"/>
    <property type="match status" value="1"/>
</dbReference>
<dbReference type="InterPro" id="IPR005511">
    <property type="entry name" value="SMP-30"/>
</dbReference>
<organism evidence="3 4">
    <name type="scientific">Mycolicibacterium frederiksbergense</name>
    <dbReference type="NCBI Taxonomy" id="117567"/>
    <lineage>
        <taxon>Bacteria</taxon>
        <taxon>Bacillati</taxon>
        <taxon>Actinomycetota</taxon>
        <taxon>Actinomycetes</taxon>
        <taxon>Mycobacteriales</taxon>
        <taxon>Mycobacteriaceae</taxon>
        <taxon>Mycolicibacterium</taxon>
    </lineage>
</organism>
<sequence length="284" mass="30078">MTADGPRAGLIPGAEGLTFPECPRWYNGALWFSDQHAGTVFRIAPGQRAEPVLEVAGQPSGLGWTPDGDLLVVSMLNRKLLRYDGQTTTTVADLSPYHRGPSNDMLVDDAGRAYIGDIGFDYYEGGSPTPTKLIRVDPNGEVQVVSGDVLVPNGMALIEGGTRLIVAESLARRLTSFRRDPDGTLSDQQVFADLGRRVPDGICADPTGAVWFASPNSNAVVRVDRSGDQTHVIGTGSWYPTACELGGPDGRTLYICASTSVAPTDTDTARSGAILAVELDDAIA</sequence>
<gene>
    <name evidence="3" type="ORF">M2272_003979</name>
</gene>
<evidence type="ECO:0000256" key="1">
    <source>
        <dbReference type="ARBA" id="ARBA00008853"/>
    </source>
</evidence>
<dbReference type="EMBL" id="JARXVE010000006">
    <property type="protein sequence ID" value="MDH6197326.1"/>
    <property type="molecule type" value="Genomic_DNA"/>
</dbReference>
<dbReference type="Proteomes" id="UP001160130">
    <property type="component" value="Unassembled WGS sequence"/>
</dbReference>
<comment type="similarity">
    <text evidence="1">Belongs to the SMP-30/CGR1 family.</text>
</comment>
<evidence type="ECO:0000259" key="2">
    <source>
        <dbReference type="Pfam" id="PF08450"/>
    </source>
</evidence>
<proteinExistence type="inferred from homology"/>
<dbReference type="PANTHER" id="PTHR10907">
    <property type="entry name" value="REGUCALCIN"/>
    <property type="match status" value="1"/>
</dbReference>
<dbReference type="PRINTS" id="PR01790">
    <property type="entry name" value="SMP30FAMILY"/>
</dbReference>